<dbReference type="AlphaFoldDB" id="A0A8C3NJT5"/>
<reference evidence="1" key="1">
    <citation type="submission" date="2020-02" db="EMBL/GenBank/DDBJ databases">
        <authorList>
            <person name="Enbody D E."/>
            <person name="Pettersson E M."/>
        </authorList>
    </citation>
    <scope>NUCLEOTIDE SEQUENCE [LARGE SCALE GENOMIC DNA]</scope>
</reference>
<accession>A0A8C3NJT5</accession>
<proteinExistence type="predicted"/>
<sequence>MAEKLSARWRERADNERGALREGDTEDCTFLGPCPCNGCDWERCCVPAILRQGRKCYLYSTMKLYDSKPARDTQCHRSKLSFQWQSSLGIFYLSFLDHAYKRSPGTVSARNSISVQSVQLGMNQMYRHPRDPKERELLAPLWLSLSAGVSISGGYKIKVL</sequence>
<reference evidence="1" key="2">
    <citation type="submission" date="2025-08" db="UniProtKB">
        <authorList>
            <consortium name="Ensembl"/>
        </authorList>
    </citation>
    <scope>IDENTIFICATION</scope>
</reference>
<evidence type="ECO:0000313" key="2">
    <source>
        <dbReference type="Proteomes" id="UP000694382"/>
    </source>
</evidence>
<dbReference type="Ensembl" id="ENSCPVT00000022139.2">
    <property type="protein sequence ID" value="ENSCPVP00000021194.1"/>
    <property type="gene ID" value="ENSCPVG00000015334.2"/>
</dbReference>
<name>A0A8C3NJT5_GEOPR</name>
<dbReference type="Proteomes" id="UP000694382">
    <property type="component" value="Chromosome 1"/>
</dbReference>
<protein>
    <submittedName>
        <fullName evidence="1">Uncharacterized protein</fullName>
    </submittedName>
</protein>
<organism evidence="1 2">
    <name type="scientific">Geospiza parvula</name>
    <name type="common">Small tree-finch</name>
    <name type="synonym">Camarhynchus parvulus</name>
    <dbReference type="NCBI Taxonomy" id="87175"/>
    <lineage>
        <taxon>Eukaryota</taxon>
        <taxon>Metazoa</taxon>
        <taxon>Chordata</taxon>
        <taxon>Craniata</taxon>
        <taxon>Vertebrata</taxon>
        <taxon>Euteleostomi</taxon>
        <taxon>Archelosauria</taxon>
        <taxon>Archosauria</taxon>
        <taxon>Dinosauria</taxon>
        <taxon>Saurischia</taxon>
        <taxon>Theropoda</taxon>
        <taxon>Coelurosauria</taxon>
        <taxon>Aves</taxon>
        <taxon>Neognathae</taxon>
        <taxon>Neoaves</taxon>
        <taxon>Telluraves</taxon>
        <taxon>Australaves</taxon>
        <taxon>Passeriformes</taxon>
        <taxon>Thraupidae</taxon>
        <taxon>Camarhynchus</taxon>
    </lineage>
</organism>
<reference evidence="1" key="3">
    <citation type="submission" date="2025-09" db="UniProtKB">
        <authorList>
            <consortium name="Ensembl"/>
        </authorList>
    </citation>
    <scope>IDENTIFICATION</scope>
</reference>
<evidence type="ECO:0000313" key="1">
    <source>
        <dbReference type="Ensembl" id="ENSCPVP00000021194.1"/>
    </source>
</evidence>
<keyword evidence="2" id="KW-1185">Reference proteome</keyword>